<evidence type="ECO:0000313" key="2">
    <source>
        <dbReference type="Proteomes" id="UP001215712"/>
    </source>
</evidence>
<protein>
    <submittedName>
        <fullName evidence="1">Uncharacterized protein</fullName>
    </submittedName>
</protein>
<dbReference type="Proteomes" id="UP001215712">
    <property type="component" value="Unassembled WGS sequence"/>
</dbReference>
<keyword evidence="2" id="KW-1185">Reference proteome</keyword>
<name>A0AAD6MX53_9EURO</name>
<reference evidence="1" key="1">
    <citation type="journal article" date="2023" name="IMA Fungus">
        <title>Comparative genomic study of the Penicillium genus elucidates a diverse pangenome and 15 lateral gene transfer events.</title>
        <authorList>
            <person name="Petersen C."/>
            <person name="Sorensen T."/>
            <person name="Nielsen M.R."/>
            <person name="Sondergaard T.E."/>
            <person name="Sorensen J.L."/>
            <person name="Fitzpatrick D.A."/>
            <person name="Frisvad J.C."/>
            <person name="Nielsen K.L."/>
        </authorList>
    </citation>
    <scope>NUCLEOTIDE SEQUENCE</scope>
    <source>
        <strain evidence="1">IBT 17514</strain>
    </source>
</reference>
<evidence type="ECO:0000313" key="1">
    <source>
        <dbReference type="EMBL" id="KAJ5728218.1"/>
    </source>
</evidence>
<proteinExistence type="predicted"/>
<sequence length="83" mass="9300">MTDLVTEPKPESEVDLGPRCNLVLTAARLSLDIMSFEILMLNGEYFIYTSDVRNFTLTCYLPSTILYPLAPGTFPRSSLHIVS</sequence>
<reference evidence="1" key="2">
    <citation type="submission" date="2023-01" db="EMBL/GenBank/DDBJ databases">
        <authorList>
            <person name="Petersen C."/>
        </authorList>
    </citation>
    <scope>NUCLEOTIDE SEQUENCE</scope>
    <source>
        <strain evidence="1">IBT 17514</strain>
    </source>
</reference>
<gene>
    <name evidence="1" type="ORF">N7493_004548</name>
</gene>
<accession>A0AAD6MX53</accession>
<organism evidence="1 2">
    <name type="scientific">Penicillium malachiteum</name>
    <dbReference type="NCBI Taxonomy" id="1324776"/>
    <lineage>
        <taxon>Eukaryota</taxon>
        <taxon>Fungi</taxon>
        <taxon>Dikarya</taxon>
        <taxon>Ascomycota</taxon>
        <taxon>Pezizomycotina</taxon>
        <taxon>Eurotiomycetes</taxon>
        <taxon>Eurotiomycetidae</taxon>
        <taxon>Eurotiales</taxon>
        <taxon>Aspergillaceae</taxon>
        <taxon>Penicillium</taxon>
    </lineage>
</organism>
<comment type="caution">
    <text evidence="1">The sequence shown here is derived from an EMBL/GenBank/DDBJ whole genome shotgun (WGS) entry which is preliminary data.</text>
</comment>
<dbReference type="EMBL" id="JAQJAN010000005">
    <property type="protein sequence ID" value="KAJ5728218.1"/>
    <property type="molecule type" value="Genomic_DNA"/>
</dbReference>
<dbReference type="AlphaFoldDB" id="A0AAD6MX53"/>